<feature type="transmembrane region" description="Helical" evidence="8">
    <location>
        <begin position="250"/>
        <end position="272"/>
    </location>
</feature>
<evidence type="ECO:0000256" key="3">
    <source>
        <dbReference type="ARBA" id="ARBA00022679"/>
    </source>
</evidence>
<sequence>MAAIQIYFKIADQLNIIDKPNQRSSHTTVTIRGGGIVIPLAAVCYMIFFHQVSWFIIAGLLLISAVSFADDVSSLSSRVRLLVQLTAVALMLFGLGALQSWPWWITAISFLLMVGVINAYNFMDGINGITGLYSLVALLSLWYINVYEYTFTDPAFIICPIIGCLVFLIFNFRKKAKCFAGDVGSVALGSWVTILLLWLIWNSNDLRYILLLAVYGCDTVLTILHRLFLGQDIFEAHRLHFYQILANEQQVPHLLVSTGYGILQLAINMMILNTHWNFVTTFVVSCLPLVAIYASMKNRLMTKSIAL</sequence>
<dbReference type="Proteomes" id="UP000249819">
    <property type="component" value="Unassembled WGS sequence"/>
</dbReference>
<feature type="binding site" evidence="7">
    <location>
        <position position="121"/>
    </location>
    <ligand>
        <name>Mg(2+)</name>
        <dbReference type="ChEBI" id="CHEBI:18420"/>
    </ligand>
</feature>
<evidence type="ECO:0000256" key="2">
    <source>
        <dbReference type="ARBA" id="ARBA00022475"/>
    </source>
</evidence>
<dbReference type="CDD" id="cd06854">
    <property type="entry name" value="GT_WbpL_WbcO_like"/>
    <property type="match status" value="1"/>
</dbReference>
<keyword evidence="4 8" id="KW-0812">Transmembrane</keyword>
<organism evidence="9 10">
    <name type="scientific">Chitinophaga dinghuensis</name>
    <dbReference type="NCBI Taxonomy" id="1539050"/>
    <lineage>
        <taxon>Bacteria</taxon>
        <taxon>Pseudomonadati</taxon>
        <taxon>Bacteroidota</taxon>
        <taxon>Chitinophagia</taxon>
        <taxon>Chitinophagales</taxon>
        <taxon>Chitinophagaceae</taxon>
        <taxon>Chitinophaga</taxon>
    </lineage>
</organism>
<evidence type="ECO:0000313" key="10">
    <source>
        <dbReference type="Proteomes" id="UP000249819"/>
    </source>
</evidence>
<keyword evidence="10" id="KW-1185">Reference proteome</keyword>
<evidence type="ECO:0000256" key="8">
    <source>
        <dbReference type="SAM" id="Phobius"/>
    </source>
</evidence>
<keyword evidence="6 8" id="KW-0472">Membrane</keyword>
<feature type="transmembrane region" description="Helical" evidence="8">
    <location>
        <begin position="79"/>
        <end position="97"/>
    </location>
</feature>
<evidence type="ECO:0000256" key="7">
    <source>
        <dbReference type="PIRSR" id="PIRSR600715-1"/>
    </source>
</evidence>
<comment type="subcellular location">
    <subcellularLocation>
        <location evidence="1">Cell membrane</location>
        <topology evidence="1">Multi-pass membrane protein</topology>
    </subcellularLocation>
</comment>
<dbReference type="GO" id="GO:0016780">
    <property type="term" value="F:phosphotransferase activity, for other substituted phosphate groups"/>
    <property type="evidence" value="ECO:0007669"/>
    <property type="project" value="InterPro"/>
</dbReference>
<evidence type="ECO:0000256" key="4">
    <source>
        <dbReference type="ARBA" id="ARBA00022692"/>
    </source>
</evidence>
<dbReference type="GO" id="GO:0046872">
    <property type="term" value="F:metal ion binding"/>
    <property type="evidence" value="ECO:0007669"/>
    <property type="project" value="UniProtKB-KW"/>
</dbReference>
<keyword evidence="7" id="KW-0460">Magnesium</keyword>
<dbReference type="InterPro" id="IPR000715">
    <property type="entry name" value="Glycosyl_transferase_4"/>
</dbReference>
<evidence type="ECO:0000256" key="6">
    <source>
        <dbReference type="ARBA" id="ARBA00023136"/>
    </source>
</evidence>
<dbReference type="GO" id="GO:0044038">
    <property type="term" value="P:cell wall macromolecule biosynthetic process"/>
    <property type="evidence" value="ECO:0007669"/>
    <property type="project" value="TreeGrafter"/>
</dbReference>
<name>A0A327VHF6_9BACT</name>
<keyword evidence="7" id="KW-0479">Metal-binding</keyword>
<feature type="transmembrane region" description="Helical" evidence="8">
    <location>
        <begin position="54"/>
        <end position="72"/>
    </location>
</feature>
<gene>
    <name evidence="9" type="ORF">CLV59_11379</name>
</gene>
<accession>A0A327VHF6</accession>
<feature type="transmembrane region" description="Helical" evidence="8">
    <location>
        <begin position="103"/>
        <end position="123"/>
    </location>
</feature>
<feature type="transmembrane region" description="Helical" evidence="8">
    <location>
        <begin position="130"/>
        <end position="149"/>
    </location>
</feature>
<feature type="transmembrane region" description="Helical" evidence="8">
    <location>
        <begin position="278"/>
        <end position="296"/>
    </location>
</feature>
<dbReference type="PANTHER" id="PTHR22926:SF3">
    <property type="entry name" value="UNDECAPRENYL-PHOSPHATE ALPHA-N-ACETYLGLUCOSAMINYL 1-PHOSPHATE TRANSFERASE"/>
    <property type="match status" value="1"/>
</dbReference>
<dbReference type="EMBL" id="QLMA01000013">
    <property type="protein sequence ID" value="RAJ73526.1"/>
    <property type="molecule type" value="Genomic_DNA"/>
</dbReference>
<feature type="transmembrane region" description="Helical" evidence="8">
    <location>
        <begin position="179"/>
        <end position="201"/>
    </location>
</feature>
<feature type="transmembrane region" description="Helical" evidence="8">
    <location>
        <begin position="155"/>
        <end position="172"/>
    </location>
</feature>
<feature type="transmembrane region" description="Helical" evidence="8">
    <location>
        <begin position="207"/>
        <end position="229"/>
    </location>
</feature>
<protein>
    <submittedName>
        <fullName evidence="9">UDP-N-acetylmuramyl pentapeptide phosphotransferase/UDP-N-acetylglucosamine-1-phosphate transferase</fullName>
    </submittedName>
</protein>
<dbReference type="AlphaFoldDB" id="A0A327VHF6"/>
<keyword evidence="5 8" id="KW-1133">Transmembrane helix</keyword>
<reference evidence="9 10" key="1">
    <citation type="submission" date="2018-06" db="EMBL/GenBank/DDBJ databases">
        <title>Genomic Encyclopedia of Archaeal and Bacterial Type Strains, Phase II (KMG-II): from individual species to whole genera.</title>
        <authorList>
            <person name="Goeker M."/>
        </authorList>
    </citation>
    <scope>NUCLEOTIDE SEQUENCE [LARGE SCALE GENOMIC DNA]</scope>
    <source>
        <strain evidence="9 10">DSM 29821</strain>
    </source>
</reference>
<feature type="transmembrane region" description="Helical" evidence="8">
    <location>
        <begin position="29"/>
        <end position="48"/>
    </location>
</feature>
<keyword evidence="2" id="KW-1003">Cell membrane</keyword>
<evidence type="ECO:0000256" key="1">
    <source>
        <dbReference type="ARBA" id="ARBA00004651"/>
    </source>
</evidence>
<dbReference type="PANTHER" id="PTHR22926">
    <property type="entry name" value="PHOSPHO-N-ACETYLMURAMOYL-PENTAPEPTIDE-TRANSFERASE"/>
    <property type="match status" value="1"/>
</dbReference>
<dbReference type="GO" id="GO:0009103">
    <property type="term" value="P:lipopolysaccharide biosynthetic process"/>
    <property type="evidence" value="ECO:0007669"/>
    <property type="project" value="TreeGrafter"/>
</dbReference>
<comment type="cofactor">
    <cofactor evidence="7">
        <name>Mg(2+)</name>
        <dbReference type="ChEBI" id="CHEBI:18420"/>
    </cofactor>
</comment>
<keyword evidence="3 9" id="KW-0808">Transferase</keyword>
<feature type="binding site" evidence="7">
    <location>
        <position position="182"/>
    </location>
    <ligand>
        <name>Mg(2+)</name>
        <dbReference type="ChEBI" id="CHEBI:18420"/>
    </ligand>
</feature>
<dbReference type="GO" id="GO:0005886">
    <property type="term" value="C:plasma membrane"/>
    <property type="evidence" value="ECO:0007669"/>
    <property type="project" value="UniProtKB-SubCell"/>
</dbReference>
<evidence type="ECO:0000256" key="5">
    <source>
        <dbReference type="ARBA" id="ARBA00022989"/>
    </source>
</evidence>
<comment type="caution">
    <text evidence="9">The sequence shown here is derived from an EMBL/GenBank/DDBJ whole genome shotgun (WGS) entry which is preliminary data.</text>
</comment>
<evidence type="ECO:0000313" key="9">
    <source>
        <dbReference type="EMBL" id="RAJ73526.1"/>
    </source>
</evidence>
<proteinExistence type="predicted"/>
<dbReference type="GO" id="GO:0071555">
    <property type="term" value="P:cell wall organization"/>
    <property type="evidence" value="ECO:0007669"/>
    <property type="project" value="TreeGrafter"/>
</dbReference>
<dbReference type="Pfam" id="PF00953">
    <property type="entry name" value="Glycos_transf_4"/>
    <property type="match status" value="1"/>
</dbReference>